<protein>
    <submittedName>
        <fullName evidence="1">Uncharacterized protein</fullName>
    </submittedName>
</protein>
<reference evidence="2" key="1">
    <citation type="submission" date="2010-08" db="EMBL/GenBank/DDBJ databases">
        <authorList>
            <consortium name="Caenorhabditis japonica Sequencing Consortium"/>
            <person name="Wilson R.K."/>
        </authorList>
    </citation>
    <scope>NUCLEOTIDE SEQUENCE [LARGE SCALE GENOMIC DNA]</scope>
    <source>
        <strain evidence="2">DF5081</strain>
    </source>
</reference>
<proteinExistence type="predicted"/>
<dbReference type="EnsemblMetazoa" id="CJA39403b.1">
    <property type="protein sequence ID" value="CJA39403b.1"/>
    <property type="gene ID" value="WBGene00215250"/>
</dbReference>
<evidence type="ECO:0000313" key="1">
    <source>
        <dbReference type="EnsemblMetazoa" id="CJA39403b.1"/>
    </source>
</evidence>
<accession>A0A8R1ERD8</accession>
<evidence type="ECO:0000313" key="2">
    <source>
        <dbReference type="Proteomes" id="UP000005237"/>
    </source>
</evidence>
<keyword evidence="2" id="KW-1185">Reference proteome</keyword>
<sequence length="88" mass="10019">MKRNSIVTARMKTDRIGMVCKNNHSVFPAGTLKTEDAWFGRRLALWVESRSALFQSLKTHLFLIQIRVITYSALIAAPHHVPEGIAHY</sequence>
<reference evidence="1" key="2">
    <citation type="submission" date="2022-06" db="UniProtKB">
        <authorList>
            <consortium name="EnsemblMetazoa"/>
        </authorList>
    </citation>
    <scope>IDENTIFICATION</scope>
    <source>
        <strain evidence="1">DF5081</strain>
    </source>
</reference>
<organism evidence="1 2">
    <name type="scientific">Caenorhabditis japonica</name>
    <dbReference type="NCBI Taxonomy" id="281687"/>
    <lineage>
        <taxon>Eukaryota</taxon>
        <taxon>Metazoa</taxon>
        <taxon>Ecdysozoa</taxon>
        <taxon>Nematoda</taxon>
        <taxon>Chromadorea</taxon>
        <taxon>Rhabditida</taxon>
        <taxon>Rhabditina</taxon>
        <taxon>Rhabditomorpha</taxon>
        <taxon>Rhabditoidea</taxon>
        <taxon>Rhabditidae</taxon>
        <taxon>Peloderinae</taxon>
        <taxon>Caenorhabditis</taxon>
    </lineage>
</organism>
<name>A0A8R1ERD8_CAEJA</name>
<dbReference type="Proteomes" id="UP000005237">
    <property type="component" value="Unassembled WGS sequence"/>
</dbReference>
<dbReference type="AlphaFoldDB" id="A0A8R1ERD8"/>